<organism evidence="1 2">
    <name type="scientific">Streptomyces canarius</name>
    <dbReference type="NCBI Taxonomy" id="285453"/>
    <lineage>
        <taxon>Bacteria</taxon>
        <taxon>Bacillati</taxon>
        <taxon>Actinomycetota</taxon>
        <taxon>Actinomycetes</taxon>
        <taxon>Kitasatosporales</taxon>
        <taxon>Streptomycetaceae</taxon>
        <taxon>Streptomyces</taxon>
    </lineage>
</organism>
<gene>
    <name evidence="1" type="ORF">GCM10010345_59250</name>
</gene>
<comment type="caution">
    <text evidence="1">The sequence shown here is derived from an EMBL/GenBank/DDBJ whole genome shotgun (WGS) entry which is preliminary data.</text>
</comment>
<evidence type="ECO:0000313" key="1">
    <source>
        <dbReference type="EMBL" id="GHA46902.1"/>
    </source>
</evidence>
<dbReference type="RefSeq" id="WP_189891142.1">
    <property type="nucleotide sequence ID" value="NZ_BMVN01000025.1"/>
</dbReference>
<evidence type="ECO:0000313" key="2">
    <source>
        <dbReference type="Proteomes" id="UP000653644"/>
    </source>
</evidence>
<accession>A0ABQ3CY28</accession>
<proteinExistence type="predicted"/>
<sequence length="50" mass="5251">MTWLSCCQTTAESPVSSEVASGQDGAAPSGDRVRIGVTVPLAVFTLVWIR</sequence>
<protein>
    <submittedName>
        <fullName evidence="1">Uncharacterized protein</fullName>
    </submittedName>
</protein>
<dbReference type="Proteomes" id="UP000653644">
    <property type="component" value="Unassembled WGS sequence"/>
</dbReference>
<dbReference type="EMBL" id="BMVN01000025">
    <property type="protein sequence ID" value="GHA46902.1"/>
    <property type="molecule type" value="Genomic_DNA"/>
</dbReference>
<keyword evidence="2" id="KW-1185">Reference proteome</keyword>
<name>A0ABQ3CY28_9ACTN</name>
<reference evidence="2" key="1">
    <citation type="journal article" date="2019" name="Int. J. Syst. Evol. Microbiol.">
        <title>The Global Catalogue of Microorganisms (GCM) 10K type strain sequencing project: providing services to taxonomists for standard genome sequencing and annotation.</title>
        <authorList>
            <consortium name="The Broad Institute Genomics Platform"/>
            <consortium name="The Broad Institute Genome Sequencing Center for Infectious Disease"/>
            <person name="Wu L."/>
            <person name="Ma J."/>
        </authorList>
    </citation>
    <scope>NUCLEOTIDE SEQUENCE [LARGE SCALE GENOMIC DNA]</scope>
    <source>
        <strain evidence="2">JCM 4733</strain>
    </source>
</reference>